<dbReference type="GeneID" id="31357595"/>
<organism evidence="1 2">
    <name type="scientific">Heterostelium pallidum (strain ATCC 26659 / Pp 5 / PN500)</name>
    <name type="common">Cellular slime mold</name>
    <name type="synonym">Polysphondylium pallidum</name>
    <dbReference type="NCBI Taxonomy" id="670386"/>
    <lineage>
        <taxon>Eukaryota</taxon>
        <taxon>Amoebozoa</taxon>
        <taxon>Evosea</taxon>
        <taxon>Eumycetozoa</taxon>
        <taxon>Dictyostelia</taxon>
        <taxon>Acytosteliales</taxon>
        <taxon>Acytosteliaceae</taxon>
        <taxon>Heterostelium</taxon>
    </lineage>
</organism>
<sequence>MIMCKLSLFALYFRESINSYQYRLFIHQITNLQLSFKTNKYNNPISTNMFKYTSTFLLVLLLVAFTNAQYDSSTWTFTFGTLTTPVNVRVERSLSHVALQTSSIRFGPLGGTSSIWINDAIKSTTTLPNPAFNPVDYVMGFSTVQIFANGSACFPKIYQVRAVISFGIIHLQNIDGTPFNIQMTPTTIVQVDNISFNWIV</sequence>
<name>D3B198_HETP5</name>
<reference evidence="1 2" key="1">
    <citation type="journal article" date="2011" name="Genome Res.">
        <title>Phylogeny-wide analysis of social amoeba genomes highlights ancient origins for complex intercellular communication.</title>
        <authorList>
            <person name="Heidel A.J."/>
            <person name="Lawal H.M."/>
            <person name="Felder M."/>
            <person name="Schilde C."/>
            <person name="Helps N.R."/>
            <person name="Tunggal B."/>
            <person name="Rivero F."/>
            <person name="John U."/>
            <person name="Schleicher M."/>
            <person name="Eichinger L."/>
            <person name="Platzer M."/>
            <person name="Noegel A.A."/>
            <person name="Schaap P."/>
            <person name="Gloeckner G."/>
        </authorList>
    </citation>
    <scope>NUCLEOTIDE SEQUENCE [LARGE SCALE GENOMIC DNA]</scope>
    <source>
        <strain evidence="2">ATCC 26659 / Pp 5 / PN500</strain>
    </source>
</reference>
<dbReference type="EMBL" id="ADBJ01000008">
    <property type="protein sequence ID" value="EFA85072.1"/>
    <property type="molecule type" value="Genomic_DNA"/>
</dbReference>
<dbReference type="AlphaFoldDB" id="D3B198"/>
<protein>
    <submittedName>
        <fullName evidence="1">Uncharacterized protein</fullName>
    </submittedName>
</protein>
<dbReference type="Proteomes" id="UP000001396">
    <property type="component" value="Unassembled WGS sequence"/>
</dbReference>
<dbReference type="InParanoid" id="D3B198"/>
<evidence type="ECO:0000313" key="1">
    <source>
        <dbReference type="EMBL" id="EFA85072.1"/>
    </source>
</evidence>
<evidence type="ECO:0000313" key="2">
    <source>
        <dbReference type="Proteomes" id="UP000001396"/>
    </source>
</evidence>
<comment type="caution">
    <text evidence="1">The sequence shown here is derived from an EMBL/GenBank/DDBJ whole genome shotgun (WGS) entry which is preliminary data.</text>
</comment>
<dbReference type="RefSeq" id="XP_020437182.1">
    <property type="nucleotide sequence ID" value="XM_020573065.1"/>
</dbReference>
<keyword evidence="2" id="KW-1185">Reference proteome</keyword>
<proteinExistence type="predicted"/>
<gene>
    <name evidence="1" type="ORF">PPL_02069</name>
</gene>
<accession>D3B198</accession>